<dbReference type="PANTHER" id="PTHR24346">
    <property type="entry name" value="MAP/MICROTUBULE AFFINITY-REGULATING KINASE"/>
    <property type="match status" value="1"/>
</dbReference>
<proteinExistence type="predicted"/>
<dbReference type="InterPro" id="IPR017441">
    <property type="entry name" value="Protein_kinase_ATP_BS"/>
</dbReference>
<dbReference type="EMBL" id="HBDY01010162">
    <property type="protein sequence ID" value="CAD8241171.1"/>
    <property type="molecule type" value="Transcribed_RNA"/>
</dbReference>
<dbReference type="InterPro" id="IPR008271">
    <property type="entry name" value="Ser/Thr_kinase_AS"/>
</dbReference>
<feature type="domain" description="Cyclic nucleotide-binding" evidence="11">
    <location>
        <begin position="461"/>
        <end position="569"/>
    </location>
</feature>
<evidence type="ECO:0000256" key="6">
    <source>
        <dbReference type="ARBA" id="ARBA00022992"/>
    </source>
</evidence>
<evidence type="ECO:0000256" key="8">
    <source>
        <dbReference type="PROSITE-ProRule" id="PRU10141"/>
    </source>
</evidence>
<dbReference type="InterPro" id="IPR001789">
    <property type="entry name" value="Sig_transdc_resp-reg_receiver"/>
</dbReference>
<dbReference type="GO" id="GO:0030553">
    <property type="term" value="F:cGMP binding"/>
    <property type="evidence" value="ECO:0007669"/>
    <property type="project" value="UniProtKB-KW"/>
</dbReference>
<dbReference type="CDD" id="cd17546">
    <property type="entry name" value="REC_hyHK_CKI1_RcsC-like"/>
    <property type="match status" value="1"/>
</dbReference>
<sequence>MGPCLSSSRGAHGDSDESSSRKSQDPNDTAIRSDDGVRKRPSSDAAMMMAAQQTHQPELSKPQKDVGDARSRELTEANVAAVSEGNVSGTTARSHQNAMTTTKAGLARDLERSSNADRSEDAASDVSETSSSSRRDMPTITTDKVTRYSVRVGEMEYSQFNQYIIVKDLGVGVHAKVALGLHIQENLLYAIKVSHRNAAVAETAVRKEIAILKKLNHKNVLKLYEVIDDQKTNELLLVLEYASSGPIFTRYDKRPLREPLIHRYIRDVLQGLDYLHHAAGIAHMDLKPENLLLMADGSVKIADFGVSFIGQSKAVNSNKKIVGTPAFIAPEMLGEDGYDPYIADIWSLGVCIFHMATAELPFIGRTIFQIVAMAQRQGLRFPPEAVVLSPELKNLLTVILVVDPTKRATLSRIMTHPWVTARGEQPLPPSLADQPLQIDVTEEEIAAAVRADPLATLLRPAFKTVHFRAGEIFIRKGVSGTVMYFINSGECEVLVDALEHTEQYSEASGGELFSHDVSKLATLAVRSAGAVIGEMAVLEAIQNSLNGEKAIGSRTATVRALTDLEVLSVTVDDLLAALSKDKGGKDQLVRTASYRILQNEEIMLQLAETQKDMSLLGISEEVKTEGFIPARKLNVLFAEDSVPTQFIVKRLIKRFGIIELVCVNDGKSALEHCEKCMKGNETIPDIILMDLQMPVMDGLESSRRIRKLGGEMSTVPIVAVSSGIKSMSQKDCVKAGMSDYVAKPLNQQLLTKILLDNLPQPLISSPP</sequence>
<dbReference type="InterPro" id="IPR014710">
    <property type="entry name" value="RmlC-like_jellyroll"/>
</dbReference>
<dbReference type="Pfam" id="PF00072">
    <property type="entry name" value="Response_reg"/>
    <property type="match status" value="1"/>
</dbReference>
<feature type="compositionally biased region" description="Basic and acidic residues" evidence="9">
    <location>
        <begin position="106"/>
        <end position="121"/>
    </location>
</feature>
<dbReference type="Gene3D" id="2.60.120.10">
    <property type="entry name" value="Jelly Rolls"/>
    <property type="match status" value="1"/>
</dbReference>
<keyword evidence="4" id="KW-0418">Kinase</keyword>
<dbReference type="SMART" id="SM00100">
    <property type="entry name" value="cNMP"/>
    <property type="match status" value="1"/>
</dbReference>
<evidence type="ECO:0000256" key="7">
    <source>
        <dbReference type="PROSITE-ProRule" id="PRU00169"/>
    </source>
</evidence>
<name>A0A7R9TNZ3_MICPS</name>
<dbReference type="InterPro" id="IPR000595">
    <property type="entry name" value="cNMP-bd_dom"/>
</dbReference>
<evidence type="ECO:0000259" key="12">
    <source>
        <dbReference type="PROSITE" id="PS50110"/>
    </source>
</evidence>
<evidence type="ECO:0000256" key="3">
    <source>
        <dbReference type="ARBA" id="ARBA00022741"/>
    </source>
</evidence>
<dbReference type="PROSITE" id="PS50110">
    <property type="entry name" value="RESPONSE_REGULATORY"/>
    <property type="match status" value="1"/>
</dbReference>
<dbReference type="GO" id="GO:0005524">
    <property type="term" value="F:ATP binding"/>
    <property type="evidence" value="ECO:0007669"/>
    <property type="project" value="UniProtKB-UniRule"/>
</dbReference>
<evidence type="ECO:0000259" key="11">
    <source>
        <dbReference type="PROSITE" id="PS50042"/>
    </source>
</evidence>
<keyword evidence="3 8" id="KW-0547">Nucleotide-binding</keyword>
<dbReference type="SMART" id="SM00448">
    <property type="entry name" value="REC"/>
    <property type="match status" value="1"/>
</dbReference>
<feature type="binding site" evidence="8">
    <location>
        <position position="192"/>
    </location>
    <ligand>
        <name>ATP</name>
        <dbReference type="ChEBI" id="CHEBI:30616"/>
    </ligand>
</feature>
<dbReference type="SUPFAM" id="SSF56112">
    <property type="entry name" value="Protein kinase-like (PK-like)"/>
    <property type="match status" value="1"/>
</dbReference>
<dbReference type="AlphaFoldDB" id="A0A7R9TNZ3"/>
<dbReference type="GO" id="GO:0005737">
    <property type="term" value="C:cytoplasm"/>
    <property type="evidence" value="ECO:0007669"/>
    <property type="project" value="TreeGrafter"/>
</dbReference>
<feature type="modified residue" description="4-aspartylphosphate" evidence="7">
    <location>
        <position position="690"/>
    </location>
</feature>
<feature type="compositionally biased region" description="Basic and acidic residues" evidence="9">
    <location>
        <begin position="61"/>
        <end position="75"/>
    </location>
</feature>
<dbReference type="CDD" id="cd00038">
    <property type="entry name" value="CAP_ED"/>
    <property type="match status" value="1"/>
</dbReference>
<keyword evidence="1" id="KW-0140">cGMP</keyword>
<dbReference type="SMART" id="SM00220">
    <property type="entry name" value="S_TKc"/>
    <property type="match status" value="1"/>
</dbReference>
<dbReference type="PANTHER" id="PTHR24346:SF77">
    <property type="entry name" value="SERINE THREONINE PROTEIN KINASE"/>
    <property type="match status" value="1"/>
</dbReference>
<keyword evidence="6" id="KW-0142">cGMP-binding</keyword>
<dbReference type="SUPFAM" id="SSF51206">
    <property type="entry name" value="cAMP-binding domain-like"/>
    <property type="match status" value="1"/>
</dbReference>
<dbReference type="InterPro" id="IPR018490">
    <property type="entry name" value="cNMP-bd_dom_sf"/>
</dbReference>
<evidence type="ECO:0008006" key="14">
    <source>
        <dbReference type="Google" id="ProtNLM"/>
    </source>
</evidence>
<dbReference type="FunFam" id="1.10.510.10:FF:000571">
    <property type="entry name" value="Maternal embryonic leucine zipper kinase"/>
    <property type="match status" value="1"/>
</dbReference>
<dbReference type="PROSITE" id="PS50011">
    <property type="entry name" value="PROTEIN_KINASE_DOM"/>
    <property type="match status" value="1"/>
</dbReference>
<dbReference type="CDD" id="cd14008">
    <property type="entry name" value="STKc_LKB1_CaMKK"/>
    <property type="match status" value="1"/>
</dbReference>
<dbReference type="PROSITE" id="PS50042">
    <property type="entry name" value="CNMP_BINDING_3"/>
    <property type="match status" value="1"/>
</dbReference>
<dbReference type="PROSITE" id="PS00108">
    <property type="entry name" value="PROTEIN_KINASE_ST"/>
    <property type="match status" value="1"/>
</dbReference>
<dbReference type="InterPro" id="IPR011009">
    <property type="entry name" value="Kinase-like_dom_sf"/>
</dbReference>
<dbReference type="GO" id="GO:0004674">
    <property type="term" value="F:protein serine/threonine kinase activity"/>
    <property type="evidence" value="ECO:0007669"/>
    <property type="project" value="TreeGrafter"/>
</dbReference>
<gene>
    <name evidence="13" type="ORF">MPUS1402_LOCUS7617</name>
</gene>
<evidence type="ECO:0000313" key="13">
    <source>
        <dbReference type="EMBL" id="CAD8241171.1"/>
    </source>
</evidence>
<dbReference type="GO" id="GO:0000160">
    <property type="term" value="P:phosphorelay signal transduction system"/>
    <property type="evidence" value="ECO:0007669"/>
    <property type="project" value="InterPro"/>
</dbReference>
<evidence type="ECO:0000259" key="10">
    <source>
        <dbReference type="PROSITE" id="PS50011"/>
    </source>
</evidence>
<keyword evidence="7" id="KW-0597">Phosphoprotein</keyword>
<dbReference type="Pfam" id="PF00069">
    <property type="entry name" value="Pkinase"/>
    <property type="match status" value="1"/>
</dbReference>
<dbReference type="InterPro" id="IPR011006">
    <property type="entry name" value="CheY-like_superfamily"/>
</dbReference>
<accession>A0A7R9TNZ3</accession>
<keyword evidence="5 8" id="KW-0067">ATP-binding</keyword>
<evidence type="ECO:0000256" key="1">
    <source>
        <dbReference type="ARBA" id="ARBA00022535"/>
    </source>
</evidence>
<dbReference type="InterPro" id="IPR000719">
    <property type="entry name" value="Prot_kinase_dom"/>
</dbReference>
<protein>
    <recommendedName>
        <fullName evidence="14">cGMP-dependent protein kinase</fullName>
    </recommendedName>
</protein>
<evidence type="ECO:0000256" key="5">
    <source>
        <dbReference type="ARBA" id="ARBA00022840"/>
    </source>
</evidence>
<feature type="compositionally biased region" description="Polar residues" evidence="9">
    <location>
        <begin position="85"/>
        <end position="103"/>
    </location>
</feature>
<feature type="domain" description="Response regulatory" evidence="12">
    <location>
        <begin position="634"/>
        <end position="758"/>
    </location>
</feature>
<dbReference type="Gene3D" id="1.10.510.10">
    <property type="entry name" value="Transferase(Phosphotransferase) domain 1"/>
    <property type="match status" value="1"/>
</dbReference>
<reference evidence="13" key="1">
    <citation type="submission" date="2021-01" db="EMBL/GenBank/DDBJ databases">
        <authorList>
            <person name="Corre E."/>
            <person name="Pelletier E."/>
            <person name="Niang G."/>
            <person name="Scheremetjew M."/>
            <person name="Finn R."/>
            <person name="Kale V."/>
            <person name="Holt S."/>
            <person name="Cochrane G."/>
            <person name="Meng A."/>
            <person name="Brown T."/>
            <person name="Cohen L."/>
        </authorList>
    </citation>
    <scope>NUCLEOTIDE SEQUENCE</scope>
    <source>
        <strain evidence="13">RCC1614</strain>
    </source>
</reference>
<dbReference type="PROSITE" id="PS00107">
    <property type="entry name" value="PROTEIN_KINASE_ATP"/>
    <property type="match status" value="1"/>
</dbReference>
<evidence type="ECO:0000256" key="2">
    <source>
        <dbReference type="ARBA" id="ARBA00022679"/>
    </source>
</evidence>
<evidence type="ECO:0000256" key="9">
    <source>
        <dbReference type="SAM" id="MobiDB-lite"/>
    </source>
</evidence>
<organism evidence="13">
    <name type="scientific">Micromonas pusilla</name>
    <name type="common">Picoplanktonic green alga</name>
    <name type="synonym">Chromulina pusilla</name>
    <dbReference type="NCBI Taxonomy" id="38833"/>
    <lineage>
        <taxon>Eukaryota</taxon>
        <taxon>Viridiplantae</taxon>
        <taxon>Chlorophyta</taxon>
        <taxon>Mamiellophyceae</taxon>
        <taxon>Mamiellales</taxon>
        <taxon>Mamiellaceae</taxon>
        <taxon>Micromonas</taxon>
    </lineage>
</organism>
<dbReference type="Pfam" id="PF00027">
    <property type="entry name" value="cNMP_binding"/>
    <property type="match status" value="1"/>
</dbReference>
<feature type="compositionally biased region" description="Basic and acidic residues" evidence="9">
    <location>
        <begin position="11"/>
        <end position="42"/>
    </location>
</feature>
<dbReference type="Gene3D" id="3.40.50.2300">
    <property type="match status" value="1"/>
</dbReference>
<dbReference type="SUPFAM" id="SSF52172">
    <property type="entry name" value="CheY-like"/>
    <property type="match status" value="1"/>
</dbReference>
<evidence type="ECO:0000256" key="4">
    <source>
        <dbReference type="ARBA" id="ARBA00022777"/>
    </source>
</evidence>
<feature type="region of interest" description="Disordered" evidence="9">
    <location>
        <begin position="1"/>
        <end position="140"/>
    </location>
</feature>
<keyword evidence="2" id="KW-0808">Transferase</keyword>
<feature type="domain" description="Protein kinase" evidence="10">
    <location>
        <begin position="163"/>
        <end position="419"/>
    </location>
</feature>